<protein>
    <submittedName>
        <fullName evidence="1">Uncharacterized protein</fullName>
    </submittedName>
</protein>
<evidence type="ECO:0000313" key="2">
    <source>
        <dbReference type="Proteomes" id="UP000821865"/>
    </source>
</evidence>
<organism evidence="1 2">
    <name type="scientific">Dermacentor silvarum</name>
    <name type="common">Tick</name>
    <dbReference type="NCBI Taxonomy" id="543639"/>
    <lineage>
        <taxon>Eukaryota</taxon>
        <taxon>Metazoa</taxon>
        <taxon>Ecdysozoa</taxon>
        <taxon>Arthropoda</taxon>
        <taxon>Chelicerata</taxon>
        <taxon>Arachnida</taxon>
        <taxon>Acari</taxon>
        <taxon>Parasitiformes</taxon>
        <taxon>Ixodida</taxon>
        <taxon>Ixodoidea</taxon>
        <taxon>Ixodidae</taxon>
        <taxon>Rhipicephalinae</taxon>
        <taxon>Dermacentor</taxon>
    </lineage>
</organism>
<comment type="caution">
    <text evidence="1">The sequence shown here is derived from an EMBL/GenBank/DDBJ whole genome shotgun (WGS) entry which is preliminary data.</text>
</comment>
<sequence>MRRGLLILNVYSSPRRYDERFYGLIGKAVKMATDAGIPLVVAGDFNAPHSTWGYVRDSISPYRTFISRYSRTVVR</sequence>
<gene>
    <name evidence="1" type="ORF">HPB49_009971</name>
</gene>
<name>A0ACB8DCA3_DERSI</name>
<accession>A0ACB8DCA3</accession>
<reference evidence="1" key="1">
    <citation type="submission" date="2020-05" db="EMBL/GenBank/DDBJ databases">
        <title>Large-scale comparative analyses of tick genomes elucidate their genetic diversity and vector capacities.</title>
        <authorList>
            <person name="Jia N."/>
            <person name="Wang J."/>
            <person name="Shi W."/>
            <person name="Du L."/>
            <person name="Sun Y."/>
            <person name="Zhan W."/>
            <person name="Jiang J."/>
            <person name="Wang Q."/>
            <person name="Zhang B."/>
            <person name="Ji P."/>
            <person name="Sakyi L.B."/>
            <person name="Cui X."/>
            <person name="Yuan T."/>
            <person name="Jiang B."/>
            <person name="Yang W."/>
            <person name="Lam T.T.-Y."/>
            <person name="Chang Q."/>
            <person name="Ding S."/>
            <person name="Wang X."/>
            <person name="Zhu J."/>
            <person name="Ruan X."/>
            <person name="Zhao L."/>
            <person name="Wei J."/>
            <person name="Que T."/>
            <person name="Du C."/>
            <person name="Cheng J."/>
            <person name="Dai P."/>
            <person name="Han X."/>
            <person name="Huang E."/>
            <person name="Gao Y."/>
            <person name="Liu J."/>
            <person name="Shao H."/>
            <person name="Ye R."/>
            <person name="Li L."/>
            <person name="Wei W."/>
            <person name="Wang X."/>
            <person name="Wang C."/>
            <person name="Yang T."/>
            <person name="Huo Q."/>
            <person name="Li W."/>
            <person name="Guo W."/>
            <person name="Chen H."/>
            <person name="Zhou L."/>
            <person name="Ni X."/>
            <person name="Tian J."/>
            <person name="Zhou Y."/>
            <person name="Sheng Y."/>
            <person name="Liu T."/>
            <person name="Pan Y."/>
            <person name="Xia L."/>
            <person name="Li J."/>
            <person name="Zhao F."/>
            <person name="Cao W."/>
        </authorList>
    </citation>
    <scope>NUCLEOTIDE SEQUENCE</scope>
    <source>
        <strain evidence="1">Dsil-2018</strain>
    </source>
</reference>
<keyword evidence="2" id="KW-1185">Reference proteome</keyword>
<proteinExistence type="predicted"/>
<dbReference type="EMBL" id="CM023471">
    <property type="protein sequence ID" value="KAH7965709.1"/>
    <property type="molecule type" value="Genomic_DNA"/>
</dbReference>
<dbReference type="Proteomes" id="UP000821865">
    <property type="component" value="Chromosome 2"/>
</dbReference>
<evidence type="ECO:0000313" key="1">
    <source>
        <dbReference type="EMBL" id="KAH7965709.1"/>
    </source>
</evidence>